<dbReference type="GO" id="GO:0004180">
    <property type="term" value="F:carboxypeptidase activity"/>
    <property type="evidence" value="ECO:0007669"/>
    <property type="project" value="UniProtKB-ARBA"/>
</dbReference>
<evidence type="ECO:0000256" key="2">
    <source>
        <dbReference type="ARBA" id="ARBA00005992"/>
    </source>
</evidence>
<dbReference type="GO" id="GO:0071555">
    <property type="term" value="P:cell wall organization"/>
    <property type="evidence" value="ECO:0007669"/>
    <property type="project" value="UniProtKB-UniRule"/>
</dbReference>
<evidence type="ECO:0000256" key="5">
    <source>
        <dbReference type="ARBA" id="ARBA00022984"/>
    </source>
</evidence>
<comment type="caution">
    <text evidence="11">The sequence shown here is derived from an EMBL/GenBank/DDBJ whole genome shotgun (WGS) entry which is preliminary data.</text>
</comment>
<evidence type="ECO:0000313" key="11">
    <source>
        <dbReference type="EMBL" id="PNI05716.1"/>
    </source>
</evidence>
<evidence type="ECO:0000256" key="7">
    <source>
        <dbReference type="PROSITE-ProRule" id="PRU01373"/>
    </source>
</evidence>
<evidence type="ECO:0000313" key="15">
    <source>
        <dbReference type="Proteomes" id="UP000248729"/>
    </source>
</evidence>
<reference evidence="12 15" key="2">
    <citation type="submission" date="2018-06" db="EMBL/GenBank/DDBJ databases">
        <title>Freshwater and sediment microbial communities from various areas in North America, analyzing microbe dynamics in response to fracking.</title>
        <authorList>
            <person name="Lamendella R."/>
        </authorList>
    </citation>
    <scope>NUCLEOTIDE SEQUENCE [LARGE SCALE GENOMIC DNA]</scope>
    <source>
        <strain evidence="12 15">99A</strain>
    </source>
</reference>
<dbReference type="Gene3D" id="2.40.440.10">
    <property type="entry name" value="L,D-transpeptidase catalytic domain-like"/>
    <property type="match status" value="1"/>
</dbReference>
<evidence type="ECO:0000256" key="1">
    <source>
        <dbReference type="ARBA" id="ARBA00004752"/>
    </source>
</evidence>
<evidence type="ECO:0000256" key="4">
    <source>
        <dbReference type="ARBA" id="ARBA00022960"/>
    </source>
</evidence>
<dbReference type="Proteomes" id="UP000236449">
    <property type="component" value="Unassembled WGS sequence"/>
</dbReference>
<dbReference type="GO" id="GO:0009252">
    <property type="term" value="P:peptidoglycan biosynthetic process"/>
    <property type="evidence" value="ECO:0007669"/>
    <property type="project" value="UniProtKB-UniPathway"/>
</dbReference>
<dbReference type="Proteomes" id="UP000236547">
    <property type="component" value="Unassembled WGS sequence"/>
</dbReference>
<keyword evidence="6 7" id="KW-0961">Cell wall biogenesis/degradation</keyword>
<proteinExistence type="inferred from homology"/>
<keyword evidence="14" id="KW-1185">Reference proteome</keyword>
<feature type="active site" description="Nucleophile" evidence="7">
    <location>
        <position position="154"/>
    </location>
</feature>
<dbReference type="PROSITE" id="PS52029">
    <property type="entry name" value="LD_TPASE"/>
    <property type="match status" value="1"/>
</dbReference>
<dbReference type="Proteomes" id="UP000248729">
    <property type="component" value="Unassembled WGS sequence"/>
</dbReference>
<comment type="similarity">
    <text evidence="2">Belongs to the YkuD family.</text>
</comment>
<feature type="domain" description="L,D-TPase catalytic" evidence="9">
    <location>
        <begin position="42"/>
        <end position="178"/>
    </location>
</feature>
<dbReference type="Pfam" id="PF03734">
    <property type="entry name" value="YkuD"/>
    <property type="match status" value="1"/>
</dbReference>
<evidence type="ECO:0000256" key="6">
    <source>
        <dbReference type="ARBA" id="ARBA00023316"/>
    </source>
</evidence>
<dbReference type="InterPro" id="IPR038063">
    <property type="entry name" value="Transpep_catalytic_dom"/>
</dbReference>
<dbReference type="UniPathway" id="UPA00219"/>
<gene>
    <name evidence="11" type="ORF">C1N32_06360</name>
    <name evidence="10" type="ORF">C1O25_12855</name>
    <name evidence="12" type="ORF">DET48_106108</name>
</gene>
<keyword evidence="3" id="KW-0808">Transferase</keyword>
<evidence type="ECO:0000256" key="3">
    <source>
        <dbReference type="ARBA" id="ARBA00022679"/>
    </source>
</evidence>
<organism evidence="11 13">
    <name type="scientific">Vibrio diazotrophicus</name>
    <dbReference type="NCBI Taxonomy" id="685"/>
    <lineage>
        <taxon>Bacteria</taxon>
        <taxon>Pseudomonadati</taxon>
        <taxon>Pseudomonadota</taxon>
        <taxon>Gammaproteobacteria</taxon>
        <taxon>Vibrionales</taxon>
        <taxon>Vibrionaceae</taxon>
        <taxon>Vibrio</taxon>
    </lineage>
</organism>
<dbReference type="AlphaFoldDB" id="A0A2J8I5B2"/>
<evidence type="ECO:0000313" key="12">
    <source>
        <dbReference type="EMBL" id="RAS66328.1"/>
    </source>
</evidence>
<protein>
    <submittedName>
        <fullName evidence="12">L,D-transpeptidase-like protein</fullName>
    </submittedName>
</protein>
<name>A0A2J8I5B2_VIBDI</name>
<dbReference type="PROSITE" id="PS51257">
    <property type="entry name" value="PROKAR_LIPOPROTEIN"/>
    <property type="match status" value="1"/>
</dbReference>
<sequence length="179" mass="20279">MQRLLISFLSLLISCTAFAQGNVLRGPSIKAHLPKTEVAKVDLVKVDKSKRRMYLVSQGEVIKEYRIALGKSPRGHKQQEGDQRTPEGRYYLDDIMPSSQFYRSMSISYPNLRDKLRAQAEGVDPGGEIKVHGLKDGYDGDPQFIQSFDWTNGCIALTNQEMDEFLSLVRIGTPIEIEW</sequence>
<evidence type="ECO:0000313" key="13">
    <source>
        <dbReference type="Proteomes" id="UP000236449"/>
    </source>
</evidence>
<comment type="pathway">
    <text evidence="1 7">Cell wall biogenesis; peptidoglycan biosynthesis.</text>
</comment>
<feature type="signal peptide" evidence="8">
    <location>
        <begin position="1"/>
        <end position="19"/>
    </location>
</feature>
<dbReference type="GO" id="GO:0016740">
    <property type="term" value="F:transferase activity"/>
    <property type="evidence" value="ECO:0007669"/>
    <property type="project" value="UniProtKB-KW"/>
</dbReference>
<evidence type="ECO:0000313" key="14">
    <source>
        <dbReference type="Proteomes" id="UP000236547"/>
    </source>
</evidence>
<dbReference type="EMBL" id="POSK01000003">
    <property type="protein sequence ID" value="PNI05716.1"/>
    <property type="molecule type" value="Genomic_DNA"/>
</dbReference>
<dbReference type="GO" id="GO:0008360">
    <property type="term" value="P:regulation of cell shape"/>
    <property type="evidence" value="ECO:0007669"/>
    <property type="project" value="UniProtKB-UniRule"/>
</dbReference>
<dbReference type="SUPFAM" id="SSF141523">
    <property type="entry name" value="L,D-transpeptidase catalytic domain-like"/>
    <property type="match status" value="1"/>
</dbReference>
<keyword evidence="5 7" id="KW-0573">Peptidoglycan synthesis</keyword>
<evidence type="ECO:0000313" key="10">
    <source>
        <dbReference type="EMBL" id="PNI00252.1"/>
    </source>
</evidence>
<reference evidence="13 14" key="1">
    <citation type="submission" date="2018-01" db="EMBL/GenBank/DDBJ databases">
        <title>Draft genome sequences of six Vibrio diazotrophicus strains isolated from deep-sea sediments of the Baltic Sea.</title>
        <authorList>
            <person name="Castillo D."/>
            <person name="Vandieken V."/>
            <person name="Chiang O."/>
            <person name="Middelboe M."/>
        </authorList>
    </citation>
    <scope>NUCLEOTIDE SEQUENCE [LARGE SCALE GENOMIC DNA]</scope>
    <source>
        <strain evidence="11 13">60.27F</strain>
        <strain evidence="10 14">65.10M</strain>
    </source>
</reference>
<dbReference type="PANTHER" id="PTHR36699:SF1">
    <property type="entry name" value="L,D-TRANSPEPTIDASE YAFK-RELATED"/>
    <property type="match status" value="1"/>
</dbReference>
<evidence type="ECO:0000256" key="8">
    <source>
        <dbReference type="SAM" id="SignalP"/>
    </source>
</evidence>
<dbReference type="RefSeq" id="WP_102963733.1">
    <property type="nucleotide sequence ID" value="NZ_POSK01000003.1"/>
</dbReference>
<keyword evidence="4 7" id="KW-0133">Cell shape</keyword>
<dbReference type="EMBL" id="QLTR01000006">
    <property type="protein sequence ID" value="RAS66328.1"/>
    <property type="molecule type" value="Genomic_DNA"/>
</dbReference>
<dbReference type="EMBL" id="POSM01000017">
    <property type="protein sequence ID" value="PNI00252.1"/>
    <property type="molecule type" value="Genomic_DNA"/>
</dbReference>
<dbReference type="OrthoDB" id="9809748at2"/>
<dbReference type="CDD" id="cd16913">
    <property type="entry name" value="YkuD_like"/>
    <property type="match status" value="1"/>
</dbReference>
<dbReference type="InterPro" id="IPR005490">
    <property type="entry name" value="LD_TPept_cat_dom"/>
</dbReference>
<dbReference type="PANTHER" id="PTHR36699">
    <property type="entry name" value="LD-TRANSPEPTIDASE"/>
    <property type="match status" value="1"/>
</dbReference>
<evidence type="ECO:0000259" key="9">
    <source>
        <dbReference type="PROSITE" id="PS52029"/>
    </source>
</evidence>
<accession>A0A2J8I5B2</accession>
<feature type="active site" description="Proton donor/acceptor" evidence="7">
    <location>
        <position position="132"/>
    </location>
</feature>
<feature type="chain" id="PRO_5044574888" evidence="8">
    <location>
        <begin position="20"/>
        <end position="179"/>
    </location>
</feature>
<keyword evidence="8" id="KW-0732">Signal</keyword>